<proteinExistence type="predicted"/>
<keyword evidence="3" id="KW-1185">Reference proteome</keyword>
<dbReference type="InterPro" id="IPR036047">
    <property type="entry name" value="F-box-like_dom_sf"/>
</dbReference>
<protein>
    <recommendedName>
        <fullName evidence="1">F-box domain-containing protein</fullName>
    </recommendedName>
</protein>
<dbReference type="PANTHER" id="PTHR31215">
    <property type="entry name" value="OS05G0510400 PROTEIN-RELATED"/>
    <property type="match status" value="1"/>
</dbReference>
<dbReference type="InterPro" id="IPR001810">
    <property type="entry name" value="F-box_dom"/>
</dbReference>
<name>A0A5N6QGY8_9ROSI</name>
<dbReference type="InterPro" id="IPR044809">
    <property type="entry name" value="AUF1-like"/>
</dbReference>
<dbReference type="EMBL" id="CM017321">
    <property type="protein sequence ID" value="KAE7998603.1"/>
    <property type="molecule type" value="Genomic_DNA"/>
</dbReference>
<evidence type="ECO:0000313" key="3">
    <source>
        <dbReference type="Proteomes" id="UP000327013"/>
    </source>
</evidence>
<dbReference type="Pfam" id="PF12937">
    <property type="entry name" value="F-box-like"/>
    <property type="match status" value="1"/>
</dbReference>
<dbReference type="Proteomes" id="UP000327013">
    <property type="component" value="Chromosome 1"/>
</dbReference>
<dbReference type="SUPFAM" id="SSF52047">
    <property type="entry name" value="RNI-like"/>
    <property type="match status" value="1"/>
</dbReference>
<reference evidence="2 3" key="1">
    <citation type="submission" date="2019-06" db="EMBL/GenBank/DDBJ databases">
        <title>A chromosomal-level reference genome of Carpinus fangiana (Coryloideae, Betulaceae).</title>
        <authorList>
            <person name="Yang X."/>
            <person name="Wang Z."/>
            <person name="Zhang L."/>
            <person name="Hao G."/>
            <person name="Liu J."/>
            <person name="Yang Y."/>
        </authorList>
    </citation>
    <scope>NUCLEOTIDE SEQUENCE [LARGE SCALE GENOMIC DNA]</scope>
    <source>
        <strain evidence="2">Cfa_2016G</strain>
        <tissue evidence="2">Leaf</tissue>
    </source>
</reference>
<evidence type="ECO:0000259" key="1">
    <source>
        <dbReference type="SMART" id="SM00256"/>
    </source>
</evidence>
<gene>
    <name evidence="2" type="ORF">FH972_003132</name>
</gene>
<organism evidence="2 3">
    <name type="scientific">Carpinus fangiana</name>
    <dbReference type="NCBI Taxonomy" id="176857"/>
    <lineage>
        <taxon>Eukaryota</taxon>
        <taxon>Viridiplantae</taxon>
        <taxon>Streptophyta</taxon>
        <taxon>Embryophyta</taxon>
        <taxon>Tracheophyta</taxon>
        <taxon>Spermatophyta</taxon>
        <taxon>Magnoliopsida</taxon>
        <taxon>eudicotyledons</taxon>
        <taxon>Gunneridae</taxon>
        <taxon>Pentapetalae</taxon>
        <taxon>rosids</taxon>
        <taxon>fabids</taxon>
        <taxon>Fagales</taxon>
        <taxon>Betulaceae</taxon>
        <taxon>Carpinus</taxon>
    </lineage>
</organism>
<dbReference type="Gene3D" id="3.80.10.10">
    <property type="entry name" value="Ribonuclease Inhibitor"/>
    <property type="match status" value="1"/>
</dbReference>
<accession>A0A5N6QGY8</accession>
<sequence>MEELPPSLIVDILSRLTDSAELGRCRLVSKTFNSLSYEVRSVRLFCTLSRYLKSRAPETKFLVTPFKTVLNTLVCDSQFLESVSIGVDKSLGNVEYDDVEDESDDLYLTDVRFVKEWLPRIAERLRSLSVSDFWFQSCWRKSEVLSLISSCCHTLHKLEVKNAWLSVDGLNPMPTLTSLTLEFIRLDDEDLNKVNNFFPCLKVLNLIGVGGLKEPKIHLLHLKTCHWTVSNAPLSVTIFGPNLVNLTLKCVKPQSLVLETPSLSDFHLTLEEANEFKVKGFPHLKNLQLQSVDLCNLICMFPSGRTVKKLTMNSPHQKMTRFSLETVFDVFPNLTYLNLGASAWMQAEDYFVTRGLGGRIGMKVLKEIVAHMVTVNEDATLSFIFSILDKCTNLSVMALMIYPQIGFLTASDLVSRCRTAYPRVTWKWEMLKEGKANV</sequence>
<dbReference type="InterPro" id="IPR032675">
    <property type="entry name" value="LRR_dom_sf"/>
</dbReference>
<dbReference type="EMBL" id="CM017321">
    <property type="protein sequence ID" value="KAE7998602.1"/>
    <property type="molecule type" value="Genomic_DNA"/>
</dbReference>
<dbReference type="OrthoDB" id="2242903at2759"/>
<dbReference type="EMBL" id="CM017321">
    <property type="protein sequence ID" value="KAE7998601.1"/>
    <property type="molecule type" value="Genomic_DNA"/>
</dbReference>
<dbReference type="SUPFAM" id="SSF81383">
    <property type="entry name" value="F-box domain"/>
    <property type="match status" value="1"/>
</dbReference>
<dbReference type="AlphaFoldDB" id="A0A5N6QGY8"/>
<dbReference type="SMART" id="SM00256">
    <property type="entry name" value="FBOX"/>
    <property type="match status" value="1"/>
</dbReference>
<evidence type="ECO:0000313" key="2">
    <source>
        <dbReference type="EMBL" id="KAE7998602.1"/>
    </source>
</evidence>
<feature type="domain" description="F-box" evidence="1">
    <location>
        <begin position="4"/>
        <end position="45"/>
    </location>
</feature>